<dbReference type="GO" id="GO:0032993">
    <property type="term" value="C:protein-DNA complex"/>
    <property type="evidence" value="ECO:0007669"/>
    <property type="project" value="TreeGrafter"/>
</dbReference>
<organism evidence="6 7">
    <name type="scientific">Nocardioides bruguierae</name>
    <dbReference type="NCBI Taxonomy" id="2945102"/>
    <lineage>
        <taxon>Bacteria</taxon>
        <taxon>Bacillati</taxon>
        <taxon>Actinomycetota</taxon>
        <taxon>Actinomycetes</taxon>
        <taxon>Propionibacteriales</taxon>
        <taxon>Nocardioidaceae</taxon>
        <taxon>Nocardioides</taxon>
    </lineage>
</organism>
<dbReference type="PANTHER" id="PTHR30346:SF29">
    <property type="entry name" value="LYSR SUBSTRATE-BINDING"/>
    <property type="match status" value="1"/>
</dbReference>
<evidence type="ECO:0000256" key="3">
    <source>
        <dbReference type="ARBA" id="ARBA00023125"/>
    </source>
</evidence>
<evidence type="ECO:0000313" key="7">
    <source>
        <dbReference type="Proteomes" id="UP001139485"/>
    </source>
</evidence>
<keyword evidence="4" id="KW-0804">Transcription</keyword>
<dbReference type="EMBL" id="JAMOIL010000015">
    <property type="protein sequence ID" value="MCM0621170.1"/>
    <property type="molecule type" value="Genomic_DNA"/>
</dbReference>
<dbReference type="Proteomes" id="UP001139485">
    <property type="component" value="Unassembled WGS sequence"/>
</dbReference>
<dbReference type="Pfam" id="PF03466">
    <property type="entry name" value="LysR_substrate"/>
    <property type="match status" value="1"/>
</dbReference>
<keyword evidence="7" id="KW-1185">Reference proteome</keyword>
<dbReference type="RefSeq" id="WP_250827649.1">
    <property type="nucleotide sequence ID" value="NZ_JAMOIL010000015.1"/>
</dbReference>
<dbReference type="InterPro" id="IPR036388">
    <property type="entry name" value="WH-like_DNA-bd_sf"/>
</dbReference>
<dbReference type="AlphaFoldDB" id="A0A9X2D8L7"/>
<keyword evidence="2" id="KW-0805">Transcription regulation</keyword>
<gene>
    <name evidence="6" type="ORF">M8330_12810</name>
</gene>
<evidence type="ECO:0000256" key="4">
    <source>
        <dbReference type="ARBA" id="ARBA00023163"/>
    </source>
</evidence>
<comment type="caution">
    <text evidence="6">The sequence shown here is derived from an EMBL/GenBank/DDBJ whole genome shotgun (WGS) entry which is preliminary data.</text>
</comment>
<feature type="domain" description="HTH lysR-type" evidence="5">
    <location>
        <begin position="2"/>
        <end position="59"/>
    </location>
</feature>
<dbReference type="Pfam" id="PF00126">
    <property type="entry name" value="HTH_1"/>
    <property type="match status" value="1"/>
</dbReference>
<accession>A0A9X2D8L7</accession>
<evidence type="ECO:0000256" key="2">
    <source>
        <dbReference type="ARBA" id="ARBA00023015"/>
    </source>
</evidence>
<dbReference type="PANTHER" id="PTHR30346">
    <property type="entry name" value="TRANSCRIPTIONAL DUAL REGULATOR HCAR-RELATED"/>
    <property type="match status" value="1"/>
</dbReference>
<name>A0A9X2D8L7_9ACTN</name>
<reference evidence="6" key="1">
    <citation type="submission" date="2022-05" db="EMBL/GenBank/DDBJ databases">
        <authorList>
            <person name="Tuo L."/>
        </authorList>
    </citation>
    <scope>NUCLEOTIDE SEQUENCE</scope>
    <source>
        <strain evidence="6">BSK12Z-4</strain>
    </source>
</reference>
<comment type="similarity">
    <text evidence="1">Belongs to the LysR transcriptional regulatory family.</text>
</comment>
<sequence>MLNLARLRTLQEVVHHGGLSAAARSLHFTPSAVSQQIAALEDDLGTAVLEKAGRTVRLTEAGRVLLEHAEGLLAAEAAARSAVERTRRADAVRLTVGVFASVASGLVPTLFTELARSAPHIRISTREVDPEDAVVQLKHGRLDASFLLDYPEAPESWSSGLSFAEIGTDRLAVALPAAGDLRDDLVTGTGWGLSGVHLAELADRDWILASESTYYGRAVRAACARAGFTPRVVHEVEEQATALALVDAGLGVTLVSDLGRGLLPEGVQVAELVETVSRRVMLVSLEASAARPSVAALIEAATLASAVVAEHDDDY</sequence>
<dbReference type="GO" id="GO:0003677">
    <property type="term" value="F:DNA binding"/>
    <property type="evidence" value="ECO:0007669"/>
    <property type="project" value="UniProtKB-KW"/>
</dbReference>
<dbReference type="Gene3D" id="3.40.190.10">
    <property type="entry name" value="Periplasmic binding protein-like II"/>
    <property type="match status" value="2"/>
</dbReference>
<evidence type="ECO:0000313" key="6">
    <source>
        <dbReference type="EMBL" id="MCM0621170.1"/>
    </source>
</evidence>
<proteinExistence type="inferred from homology"/>
<protein>
    <submittedName>
        <fullName evidence="6">LysR family transcriptional regulator</fullName>
    </submittedName>
</protein>
<dbReference type="GO" id="GO:0003700">
    <property type="term" value="F:DNA-binding transcription factor activity"/>
    <property type="evidence" value="ECO:0007669"/>
    <property type="project" value="InterPro"/>
</dbReference>
<evidence type="ECO:0000256" key="1">
    <source>
        <dbReference type="ARBA" id="ARBA00009437"/>
    </source>
</evidence>
<dbReference type="SUPFAM" id="SSF46785">
    <property type="entry name" value="Winged helix' DNA-binding domain"/>
    <property type="match status" value="1"/>
</dbReference>
<evidence type="ECO:0000259" key="5">
    <source>
        <dbReference type="PROSITE" id="PS50931"/>
    </source>
</evidence>
<dbReference type="SUPFAM" id="SSF53850">
    <property type="entry name" value="Periplasmic binding protein-like II"/>
    <property type="match status" value="1"/>
</dbReference>
<dbReference type="InterPro" id="IPR036390">
    <property type="entry name" value="WH_DNA-bd_sf"/>
</dbReference>
<dbReference type="PROSITE" id="PS50931">
    <property type="entry name" value="HTH_LYSR"/>
    <property type="match status" value="1"/>
</dbReference>
<dbReference type="InterPro" id="IPR000847">
    <property type="entry name" value="LysR_HTH_N"/>
</dbReference>
<dbReference type="Gene3D" id="1.10.10.10">
    <property type="entry name" value="Winged helix-like DNA-binding domain superfamily/Winged helix DNA-binding domain"/>
    <property type="match status" value="1"/>
</dbReference>
<dbReference type="FunFam" id="1.10.10.10:FF:000001">
    <property type="entry name" value="LysR family transcriptional regulator"/>
    <property type="match status" value="1"/>
</dbReference>
<keyword evidence="3" id="KW-0238">DNA-binding</keyword>
<dbReference type="InterPro" id="IPR005119">
    <property type="entry name" value="LysR_subst-bd"/>
</dbReference>